<proteinExistence type="predicted"/>
<evidence type="ECO:0000313" key="3">
    <source>
        <dbReference type="Proteomes" id="UP001152320"/>
    </source>
</evidence>
<protein>
    <recommendedName>
        <fullName evidence="1">Helitron helicase-like domain-containing protein</fullName>
    </recommendedName>
</protein>
<name>A0A9Q1CSG3_HOLLE</name>
<reference evidence="2" key="1">
    <citation type="submission" date="2021-10" db="EMBL/GenBank/DDBJ databases">
        <title>Tropical sea cucumber genome reveals ecological adaptation and Cuvierian tubules defense mechanism.</title>
        <authorList>
            <person name="Chen T."/>
        </authorList>
    </citation>
    <scope>NUCLEOTIDE SEQUENCE</scope>
    <source>
        <strain evidence="2">Nanhai2018</strain>
        <tissue evidence="2">Muscle</tissue>
    </source>
</reference>
<dbReference type="InterPro" id="IPR025476">
    <property type="entry name" value="Helitron_helicase-like"/>
</dbReference>
<gene>
    <name evidence="2" type="ORF">HOLleu_02958</name>
</gene>
<dbReference type="EMBL" id="JAIZAY010000001">
    <property type="protein sequence ID" value="KAJ8049970.1"/>
    <property type="molecule type" value="Genomic_DNA"/>
</dbReference>
<dbReference type="InterPro" id="IPR051055">
    <property type="entry name" value="PIF1_helicase"/>
</dbReference>
<dbReference type="PANTHER" id="PTHR47642:SF5">
    <property type="entry name" value="ATP-DEPENDENT DNA HELICASE"/>
    <property type="match status" value="1"/>
</dbReference>
<dbReference type="AlphaFoldDB" id="A0A9Q1CSG3"/>
<dbReference type="Pfam" id="PF14214">
    <property type="entry name" value="Helitron_like_N"/>
    <property type="match status" value="1"/>
</dbReference>
<accession>A0A9Q1CSG3</accession>
<keyword evidence="3" id="KW-1185">Reference proteome</keyword>
<evidence type="ECO:0000259" key="1">
    <source>
        <dbReference type="Pfam" id="PF14214"/>
    </source>
</evidence>
<organism evidence="2 3">
    <name type="scientific">Holothuria leucospilota</name>
    <name type="common">Black long sea cucumber</name>
    <name type="synonym">Mertensiothuria leucospilota</name>
    <dbReference type="NCBI Taxonomy" id="206669"/>
    <lineage>
        <taxon>Eukaryota</taxon>
        <taxon>Metazoa</taxon>
        <taxon>Echinodermata</taxon>
        <taxon>Eleutherozoa</taxon>
        <taxon>Echinozoa</taxon>
        <taxon>Holothuroidea</taxon>
        <taxon>Aspidochirotacea</taxon>
        <taxon>Aspidochirotida</taxon>
        <taxon>Holothuriidae</taxon>
        <taxon>Holothuria</taxon>
    </lineage>
</organism>
<comment type="caution">
    <text evidence="2">The sequence shown here is derived from an EMBL/GenBank/DDBJ whole genome shotgun (WGS) entry which is preliminary data.</text>
</comment>
<feature type="domain" description="Helitron helicase-like" evidence="1">
    <location>
        <begin position="11"/>
        <end position="77"/>
    </location>
</feature>
<dbReference type="PANTHER" id="PTHR47642">
    <property type="entry name" value="ATP-DEPENDENT DNA HELICASE"/>
    <property type="match status" value="1"/>
</dbReference>
<dbReference type="OrthoDB" id="10063152at2759"/>
<sequence>MVDHKRYTDDEIQSMNWQTRSRLVRSDPVTCVRFFDHRLQVFINDVLKSELHPIGKIIDSFVRIEFQHRGSPHAHILFWIENAPNINNNTVQQVTKFVDKYISCTDNVNTNCQPMLQLQQHKHSKTCRKGGKPICRFGFPKPPMKKTQLLKPIESDCTLENLNIMKQNYKRISQVLADCYKMTHGLNVSHNRFLSMVGVSEQEYIDAIRSSIKSPAIFLKRTPSAIRVNCYMKNLLETYGANHDMQFVTDPFACAVYIVAYMSKSQRGMSLLLDEACKEARQCGTDIRNQVRIIGNKFVNAVEVSAQEAAYLLLQLPITRSSRSVVFINTSPPEERTFLLKSKEKLQEMNPHDSDIECSNVIKRYSHRPKLLEQWNLADYVSMLTIEYPDNVEDNYSDDYIDDPTTHNTYIELSEHYDAEDCKINITLQSGIKIKTCHVPKVIRFVNYNKETDTENYYREKMLLYKPWRKEENLLGSFNTYKDSFMASASEINKFLQKYEPNKQLTSTELAIASQEYYEVDTFPPVAPATQQTEQEDCLQQPLQSFQYSFYKPQQESHRTSDISDEVGLVSSSQQTLQDMSRRISDELFLQGLSTLNLKQ</sequence>
<evidence type="ECO:0000313" key="2">
    <source>
        <dbReference type="EMBL" id="KAJ8049970.1"/>
    </source>
</evidence>
<dbReference type="Proteomes" id="UP001152320">
    <property type="component" value="Chromosome 1"/>
</dbReference>